<organism evidence="1 2">
    <name type="scientific">Allacma fusca</name>
    <dbReference type="NCBI Taxonomy" id="39272"/>
    <lineage>
        <taxon>Eukaryota</taxon>
        <taxon>Metazoa</taxon>
        <taxon>Ecdysozoa</taxon>
        <taxon>Arthropoda</taxon>
        <taxon>Hexapoda</taxon>
        <taxon>Collembola</taxon>
        <taxon>Symphypleona</taxon>
        <taxon>Sminthuridae</taxon>
        <taxon>Allacma</taxon>
    </lineage>
</organism>
<comment type="caution">
    <text evidence="1">The sequence shown here is derived from an EMBL/GenBank/DDBJ whole genome shotgun (WGS) entry which is preliminary data.</text>
</comment>
<accession>A0A8J2PE18</accession>
<evidence type="ECO:0000313" key="2">
    <source>
        <dbReference type="Proteomes" id="UP000708208"/>
    </source>
</evidence>
<reference evidence="1" key="1">
    <citation type="submission" date="2021-06" db="EMBL/GenBank/DDBJ databases">
        <authorList>
            <person name="Hodson N. C."/>
            <person name="Mongue J. A."/>
            <person name="Jaron S. K."/>
        </authorList>
    </citation>
    <scope>NUCLEOTIDE SEQUENCE</scope>
</reference>
<proteinExistence type="predicted"/>
<dbReference type="AlphaFoldDB" id="A0A8J2PE18"/>
<sequence length="17" mass="1748">MGHSETVSGLCAIAKIM</sequence>
<evidence type="ECO:0000313" key="1">
    <source>
        <dbReference type="EMBL" id="CAG7825522.1"/>
    </source>
</evidence>
<dbReference type="EMBL" id="CAJVCH010536615">
    <property type="protein sequence ID" value="CAG7825522.1"/>
    <property type="molecule type" value="Genomic_DNA"/>
</dbReference>
<gene>
    <name evidence="1" type="ORF">AFUS01_LOCUS35628</name>
</gene>
<dbReference type="Proteomes" id="UP000708208">
    <property type="component" value="Unassembled WGS sequence"/>
</dbReference>
<keyword evidence="2" id="KW-1185">Reference proteome</keyword>
<name>A0A8J2PE18_9HEXA</name>
<protein>
    <submittedName>
        <fullName evidence="1">Uncharacterized protein</fullName>
    </submittedName>
</protein>
<feature type="non-terminal residue" evidence="1">
    <location>
        <position position="17"/>
    </location>
</feature>